<dbReference type="Proteomes" id="UP001055247">
    <property type="component" value="Unassembled WGS sequence"/>
</dbReference>
<reference evidence="3" key="1">
    <citation type="journal article" date="2016" name="Front. Microbiol.">
        <title>Genome Sequence of the Piezophilic, Mesophilic Sulfate-Reducing Bacterium Desulfovibrio indicus J2T.</title>
        <authorList>
            <person name="Cao J."/>
            <person name="Maignien L."/>
            <person name="Shao Z."/>
            <person name="Alain K."/>
            <person name="Jebbar M."/>
        </authorList>
    </citation>
    <scope>NUCLEOTIDE SEQUENCE</scope>
    <source>
        <strain evidence="3">DSM 16372</strain>
    </source>
</reference>
<keyword evidence="4" id="KW-1185">Reference proteome</keyword>
<accession>A0AAV4ZEW7</accession>
<feature type="region of interest" description="Disordered" evidence="1">
    <location>
        <begin position="211"/>
        <end position="245"/>
    </location>
</feature>
<gene>
    <name evidence="3" type="ORF">BHAOGJBA_0460</name>
</gene>
<keyword evidence="2" id="KW-0472">Membrane</keyword>
<evidence type="ECO:0000256" key="1">
    <source>
        <dbReference type="SAM" id="MobiDB-lite"/>
    </source>
</evidence>
<proteinExistence type="predicted"/>
<protein>
    <recommendedName>
        <fullName evidence="5">SGNH/GDSL hydrolase family protein</fullName>
    </recommendedName>
</protein>
<feature type="compositionally biased region" description="Basic and acidic residues" evidence="1">
    <location>
        <begin position="219"/>
        <end position="233"/>
    </location>
</feature>
<feature type="transmembrane region" description="Helical" evidence="2">
    <location>
        <begin position="21"/>
        <end position="43"/>
    </location>
</feature>
<reference evidence="3" key="2">
    <citation type="submission" date="2021-08" db="EMBL/GenBank/DDBJ databases">
        <authorList>
            <person name="Tani A."/>
            <person name="Ola A."/>
            <person name="Ogura Y."/>
            <person name="Katsura K."/>
            <person name="Hayashi T."/>
        </authorList>
    </citation>
    <scope>NUCLEOTIDE SEQUENCE</scope>
    <source>
        <strain evidence="3">DSM 16372</strain>
    </source>
</reference>
<comment type="caution">
    <text evidence="3">The sequence shown here is derived from an EMBL/GenBank/DDBJ whole genome shotgun (WGS) entry which is preliminary data.</text>
</comment>
<evidence type="ECO:0008006" key="5">
    <source>
        <dbReference type="Google" id="ProtNLM"/>
    </source>
</evidence>
<sequence>MSARATSGRGGGGGGAAWGGFARLLVGTIAVVALGYLALAYAVDPYDSGRSGLFSVGAVRPQGPRTAAAVRGRDPAFSGAVIGNSHIQLIEPERLTRLTRIPFVQLAIPATGPGEQLRVLDWFLSHHPAPEAIVLAPDDFWCTDDPRLANDKPFPFWLFARDLPDYLRGLMRYAVAQEVVGRIGWLLKTRRPLARADGWWDYEPDYLGLGYGRAPEPGPGRDPKRASDRERPVPDTPDPGRAGPFPAAEGLRAALARVPARTAVVAVRPPVYHAALPRSGSPRAAAEAACAAAIDGALATHPLSAVLDWRRDGAAARDGDLFFDRSHYRHPLARRVAEDIAAAIVRLRPPKE</sequence>
<dbReference type="EMBL" id="BPQO01000002">
    <property type="protein sequence ID" value="GJD86961.1"/>
    <property type="molecule type" value="Genomic_DNA"/>
</dbReference>
<keyword evidence="2" id="KW-0812">Transmembrane</keyword>
<dbReference type="RefSeq" id="WP_238229372.1">
    <property type="nucleotide sequence ID" value="NZ_BPQO01000002.1"/>
</dbReference>
<evidence type="ECO:0000256" key="2">
    <source>
        <dbReference type="SAM" id="Phobius"/>
    </source>
</evidence>
<evidence type="ECO:0000313" key="3">
    <source>
        <dbReference type="EMBL" id="GJD86961.1"/>
    </source>
</evidence>
<evidence type="ECO:0000313" key="4">
    <source>
        <dbReference type="Proteomes" id="UP001055247"/>
    </source>
</evidence>
<dbReference type="AlphaFoldDB" id="A0AAV4ZEW7"/>
<keyword evidence="2" id="KW-1133">Transmembrane helix</keyword>
<name>A0AAV4ZEW7_9HYPH</name>
<organism evidence="3 4">
    <name type="scientific">Methylobacterium hispanicum</name>
    <dbReference type="NCBI Taxonomy" id="270350"/>
    <lineage>
        <taxon>Bacteria</taxon>
        <taxon>Pseudomonadati</taxon>
        <taxon>Pseudomonadota</taxon>
        <taxon>Alphaproteobacteria</taxon>
        <taxon>Hyphomicrobiales</taxon>
        <taxon>Methylobacteriaceae</taxon>
        <taxon>Methylobacterium</taxon>
    </lineage>
</organism>